<proteinExistence type="predicted"/>
<dbReference type="RefSeq" id="WP_309939792.1">
    <property type="nucleotide sequence ID" value="NZ_AP025305.1"/>
</dbReference>
<comment type="caution">
    <text evidence="1">The sequence shown here is derived from an EMBL/GenBank/DDBJ whole genome shotgun (WGS) entry which is preliminary data.</text>
</comment>
<accession>A0AAE3XQ02</accession>
<evidence type="ECO:0000313" key="2">
    <source>
        <dbReference type="Proteomes" id="UP001185092"/>
    </source>
</evidence>
<evidence type="ECO:0000313" key="1">
    <source>
        <dbReference type="EMBL" id="MDR6239978.1"/>
    </source>
</evidence>
<dbReference type="AlphaFoldDB" id="A0AAE3XQ02"/>
<protein>
    <submittedName>
        <fullName evidence="1">Uncharacterized protein</fullName>
    </submittedName>
</protein>
<reference evidence="1" key="1">
    <citation type="submission" date="2023-07" db="EMBL/GenBank/DDBJ databases">
        <title>Genomic Encyclopedia of Type Strains, Phase IV (KMG-IV): sequencing the most valuable type-strain genomes for metagenomic binning, comparative biology and taxonomic classification.</title>
        <authorList>
            <person name="Goeker M."/>
        </authorList>
    </citation>
    <scope>NUCLEOTIDE SEQUENCE</scope>
    <source>
        <strain evidence="1">DSM 26174</strain>
    </source>
</reference>
<organism evidence="1 2">
    <name type="scientific">Aureibacter tunicatorum</name>
    <dbReference type="NCBI Taxonomy" id="866807"/>
    <lineage>
        <taxon>Bacteria</taxon>
        <taxon>Pseudomonadati</taxon>
        <taxon>Bacteroidota</taxon>
        <taxon>Cytophagia</taxon>
        <taxon>Cytophagales</taxon>
        <taxon>Persicobacteraceae</taxon>
        <taxon>Aureibacter</taxon>
    </lineage>
</organism>
<sequence length="559" mass="62513">MSTGEVSNSNKIRGHLMNLLSVHEDQGGEYAIVMNSEGQTKKLYFNQLEASQIALIVDQKISQLPDSSPQDYVKTIENVSAAEIQSIISKDNFIPSGYQIIDFAYDKGVPTYAFTDFYYRESSIWLMYKKSGAWGLLRIAKSTTTDKWEIVLDLDSNVHFDDVPVKGFGGSDGPPPPAGSYSFVIRTENGLYDLSSIGSVDQKTATYSLSEFTFSNIDNATAKDYEYAFLNDRSRKWFLVRKDGQGNYLYNVADNSSNKTYAYSNETTIRESDDLKIWAHGTINQVAFDNKNGFFAIYTDLAVYCYANDGNDQKFKLHKISKSVSVYIENFTTGSPYPDISQFEPDEVFVSGDATLAITNKGKLIDVNKGILLTGLDFAFDHTKVAQVIGMIQNIHTHYAIMLNDQTVYKFASGGPEYEKLEGEALMPLQFYIDTAFPDRQGLLLTESGQIIAKQTTATYPTGNAEVVSFSSVEIINCEFMWRIDCEWEDGSTFGKSHFSGQFVLSASSPLFPPQTHQYNDVEIEWSIGMSGFAVTVKNKKESLLQKATLTVINNFQTL</sequence>
<dbReference type="Proteomes" id="UP001185092">
    <property type="component" value="Unassembled WGS sequence"/>
</dbReference>
<dbReference type="EMBL" id="JAVDQD010000003">
    <property type="protein sequence ID" value="MDR6239978.1"/>
    <property type="molecule type" value="Genomic_DNA"/>
</dbReference>
<keyword evidence="2" id="KW-1185">Reference proteome</keyword>
<name>A0AAE3XQ02_9BACT</name>
<gene>
    <name evidence="1" type="ORF">HNQ88_003026</name>
</gene>